<dbReference type="Proteomes" id="UP001500957">
    <property type="component" value="Unassembled WGS sequence"/>
</dbReference>
<gene>
    <name evidence="2" type="ORF">GCM10009547_32320</name>
</gene>
<accession>A0ABN1H1I7</accession>
<dbReference type="RefSeq" id="WP_344606565.1">
    <property type="nucleotide sequence ID" value="NZ_BAAAHE010000026.1"/>
</dbReference>
<keyword evidence="3" id="KW-1185">Reference proteome</keyword>
<dbReference type="EMBL" id="BAAAHE010000026">
    <property type="protein sequence ID" value="GAA0626402.1"/>
    <property type="molecule type" value="Genomic_DNA"/>
</dbReference>
<feature type="region of interest" description="Disordered" evidence="1">
    <location>
        <begin position="1"/>
        <end position="35"/>
    </location>
</feature>
<sequence>MTGRERAEAWLAQGRDRAGKRAAQRQRTADGNAGAFPVALIPAQRDRITAADDRGA</sequence>
<comment type="caution">
    <text evidence="2">The sequence shown here is derived from an EMBL/GenBank/DDBJ whole genome shotgun (WGS) entry which is preliminary data.</text>
</comment>
<reference evidence="2 3" key="1">
    <citation type="journal article" date="2019" name="Int. J. Syst. Evol. Microbiol.">
        <title>The Global Catalogue of Microorganisms (GCM) 10K type strain sequencing project: providing services to taxonomists for standard genome sequencing and annotation.</title>
        <authorList>
            <consortium name="The Broad Institute Genomics Platform"/>
            <consortium name="The Broad Institute Genome Sequencing Center for Infectious Disease"/>
            <person name="Wu L."/>
            <person name="Ma J."/>
        </authorList>
    </citation>
    <scope>NUCLEOTIDE SEQUENCE [LARGE SCALE GENOMIC DNA]</scope>
    <source>
        <strain evidence="2 3">JCM 10671</strain>
    </source>
</reference>
<evidence type="ECO:0000313" key="3">
    <source>
        <dbReference type="Proteomes" id="UP001500957"/>
    </source>
</evidence>
<name>A0ABN1H1I7_9ACTN</name>
<evidence type="ECO:0000313" key="2">
    <source>
        <dbReference type="EMBL" id="GAA0626402.1"/>
    </source>
</evidence>
<organism evidence="2 3">
    <name type="scientific">Sporichthya brevicatena</name>
    <dbReference type="NCBI Taxonomy" id="171442"/>
    <lineage>
        <taxon>Bacteria</taxon>
        <taxon>Bacillati</taxon>
        <taxon>Actinomycetota</taxon>
        <taxon>Actinomycetes</taxon>
        <taxon>Sporichthyales</taxon>
        <taxon>Sporichthyaceae</taxon>
        <taxon>Sporichthya</taxon>
    </lineage>
</organism>
<protein>
    <submittedName>
        <fullName evidence="2">Uncharacterized protein</fullName>
    </submittedName>
</protein>
<feature type="compositionally biased region" description="Basic and acidic residues" evidence="1">
    <location>
        <begin position="1"/>
        <end position="19"/>
    </location>
</feature>
<evidence type="ECO:0000256" key="1">
    <source>
        <dbReference type="SAM" id="MobiDB-lite"/>
    </source>
</evidence>
<proteinExistence type="predicted"/>